<keyword evidence="13" id="KW-0732">Signal</keyword>
<evidence type="ECO:0000313" key="16">
    <source>
        <dbReference type="EMBL" id="QIB66502.1"/>
    </source>
</evidence>
<dbReference type="PANTHER" id="PTHR32552:SF81">
    <property type="entry name" value="TONB-DEPENDENT OUTER MEMBRANE RECEPTOR"/>
    <property type="match status" value="1"/>
</dbReference>
<evidence type="ECO:0000256" key="3">
    <source>
        <dbReference type="ARBA" id="ARBA00022452"/>
    </source>
</evidence>
<comment type="subcellular location">
    <subcellularLocation>
        <location evidence="1 11">Cell outer membrane</location>
        <topology evidence="1 11">Multi-pass membrane protein</topology>
    </subcellularLocation>
</comment>
<evidence type="ECO:0000256" key="11">
    <source>
        <dbReference type="PROSITE-ProRule" id="PRU01360"/>
    </source>
</evidence>
<dbReference type="InterPro" id="IPR000531">
    <property type="entry name" value="Beta-barrel_TonB"/>
</dbReference>
<evidence type="ECO:0000256" key="7">
    <source>
        <dbReference type="ARBA" id="ARBA00023065"/>
    </source>
</evidence>
<dbReference type="KEGG" id="kim:G3T16_14960"/>
<feature type="signal peptide" evidence="13">
    <location>
        <begin position="1"/>
        <end position="25"/>
    </location>
</feature>
<dbReference type="CDD" id="cd01347">
    <property type="entry name" value="ligand_gated_channel"/>
    <property type="match status" value="1"/>
</dbReference>
<evidence type="ECO:0000256" key="8">
    <source>
        <dbReference type="ARBA" id="ARBA00023077"/>
    </source>
</evidence>
<keyword evidence="6" id="KW-0408">Iron</keyword>
<sequence>MKTFKYGVPPLIAISLLASVPSVQAAEKAGFALEEVVVTARKREENLQATPIAISAFTERELEVRQIDSSDRLGDVTPNLTFDPVSPSSGSNSAAQIFIRGIGQTDFTPVTDPGVGLYIDGVYMARSVGNVLDFLDVERIEILRGPQGTLFGRNTIGGAVSIHSKRPTDEKSGSIQVQVGNDDMRYLTGKFNMPISDQLLSNFAFASKKRDGYVKRINDGIDTGDDDSLSARGTIQWTPSDVFELYATADATRIRENGAPTVSGGVNDKAAFGTFGNGVLESCDAIVINPDFPLSGPPSFPPPGVGAGGAPGCFGPDTFAGEYRSEGTFPVKSDLDIWGVSAEMTWNVNDWLNMKSITAYREMEMESSRDGDNTPANIFATEDFYDHEQFSQEFQFSGVALADRLQWLFGLYYFQEEGFNLNPVYLPVGAIRSGGLYDNDSKAAFFQTTYDMTDRLALAFGVRYTEDSKRFTPDQISLGDASASGIFSPTFPLFEGFYLPSVGAPLAAGERLVTFAEFGEEFDDTNIMLNLSYQWTDNVMVYSTYSEGFKSGGFDQRFTAFIAAPTSFQPETVESYEIGLKSDLFDNTLRLNIAVFHTDYEDLQIIIREGFNPVTFNGGTADIDGAEVELTWVPTDRWYITGALGYIDARYDELDDSVSSAGTNATPVFLDNELVNTPKLSPSLGIAYTFDLGDWATLTPRVDWSYHDEQENDAVNTSQLHQDSYTLLNAAFFLETNDGRWRSVLAFRNITDEKYLVTGNSAFGTSAAYVEQVYGRPFEWTLSVQYNFL</sequence>
<keyword evidence="16" id="KW-0675">Receptor</keyword>
<evidence type="ECO:0000313" key="17">
    <source>
        <dbReference type="Proteomes" id="UP000477680"/>
    </source>
</evidence>
<evidence type="ECO:0000256" key="4">
    <source>
        <dbReference type="ARBA" id="ARBA00022496"/>
    </source>
</evidence>
<keyword evidence="17" id="KW-1185">Reference proteome</keyword>
<keyword evidence="5 11" id="KW-0812">Transmembrane</keyword>
<gene>
    <name evidence="16" type="ORF">G3T16_14960</name>
</gene>
<evidence type="ECO:0000259" key="14">
    <source>
        <dbReference type="Pfam" id="PF00593"/>
    </source>
</evidence>
<keyword evidence="9 11" id="KW-0472">Membrane</keyword>
<dbReference type="InterPro" id="IPR012910">
    <property type="entry name" value="Plug_dom"/>
</dbReference>
<feature type="chain" id="PRO_5025595573" evidence="13">
    <location>
        <begin position="26"/>
        <end position="789"/>
    </location>
</feature>
<dbReference type="EMBL" id="CP048711">
    <property type="protein sequence ID" value="QIB66502.1"/>
    <property type="molecule type" value="Genomic_DNA"/>
</dbReference>
<evidence type="ECO:0000256" key="12">
    <source>
        <dbReference type="RuleBase" id="RU003357"/>
    </source>
</evidence>
<keyword evidence="10 11" id="KW-0998">Cell outer membrane</keyword>
<dbReference type="Gene3D" id="2.40.170.20">
    <property type="entry name" value="TonB-dependent receptor, beta-barrel domain"/>
    <property type="match status" value="2"/>
</dbReference>
<dbReference type="InterPro" id="IPR039426">
    <property type="entry name" value="TonB-dep_rcpt-like"/>
</dbReference>
<keyword evidence="3 11" id="KW-1134">Transmembrane beta strand</keyword>
<dbReference type="Proteomes" id="UP000477680">
    <property type="component" value="Chromosome"/>
</dbReference>
<dbReference type="GO" id="GO:0006826">
    <property type="term" value="P:iron ion transport"/>
    <property type="evidence" value="ECO:0007669"/>
    <property type="project" value="UniProtKB-KW"/>
</dbReference>
<keyword evidence="8 12" id="KW-0798">TonB box</keyword>
<evidence type="ECO:0000256" key="9">
    <source>
        <dbReference type="ARBA" id="ARBA00023136"/>
    </source>
</evidence>
<evidence type="ECO:0000256" key="2">
    <source>
        <dbReference type="ARBA" id="ARBA00022448"/>
    </source>
</evidence>
<dbReference type="SUPFAM" id="SSF56935">
    <property type="entry name" value="Porins"/>
    <property type="match status" value="1"/>
</dbReference>
<keyword evidence="4" id="KW-0410">Iron transport</keyword>
<reference evidence="16 17" key="1">
    <citation type="submission" date="2020-02" db="EMBL/GenBank/DDBJ databases">
        <title>Genome sequencing for Kineobactrum sp. M2.</title>
        <authorList>
            <person name="Park S.-J."/>
        </authorList>
    </citation>
    <scope>NUCLEOTIDE SEQUENCE [LARGE SCALE GENOMIC DNA]</scope>
    <source>
        <strain evidence="16 17">M2</strain>
    </source>
</reference>
<evidence type="ECO:0000259" key="15">
    <source>
        <dbReference type="Pfam" id="PF07715"/>
    </source>
</evidence>
<dbReference type="RefSeq" id="WP_163495936.1">
    <property type="nucleotide sequence ID" value="NZ_CP048711.1"/>
</dbReference>
<evidence type="ECO:0000256" key="13">
    <source>
        <dbReference type="SAM" id="SignalP"/>
    </source>
</evidence>
<evidence type="ECO:0000256" key="10">
    <source>
        <dbReference type="ARBA" id="ARBA00023237"/>
    </source>
</evidence>
<dbReference type="GO" id="GO:0009279">
    <property type="term" value="C:cell outer membrane"/>
    <property type="evidence" value="ECO:0007669"/>
    <property type="project" value="UniProtKB-SubCell"/>
</dbReference>
<name>A0A6C0U2V2_9GAMM</name>
<dbReference type="PROSITE" id="PS52016">
    <property type="entry name" value="TONB_DEPENDENT_REC_3"/>
    <property type="match status" value="1"/>
</dbReference>
<keyword evidence="7" id="KW-0406">Ion transport</keyword>
<dbReference type="AlphaFoldDB" id="A0A6C0U2V2"/>
<evidence type="ECO:0000256" key="1">
    <source>
        <dbReference type="ARBA" id="ARBA00004571"/>
    </source>
</evidence>
<dbReference type="PANTHER" id="PTHR32552">
    <property type="entry name" value="FERRICHROME IRON RECEPTOR-RELATED"/>
    <property type="match status" value="1"/>
</dbReference>
<proteinExistence type="inferred from homology"/>
<feature type="domain" description="TonB-dependent receptor-like beta-barrel" evidence="14">
    <location>
        <begin position="316"/>
        <end position="740"/>
    </location>
</feature>
<evidence type="ECO:0000256" key="6">
    <source>
        <dbReference type="ARBA" id="ARBA00023004"/>
    </source>
</evidence>
<organism evidence="16 17">
    <name type="scientific">Kineobactrum salinum</name>
    <dbReference type="NCBI Taxonomy" id="2708301"/>
    <lineage>
        <taxon>Bacteria</taxon>
        <taxon>Pseudomonadati</taxon>
        <taxon>Pseudomonadota</taxon>
        <taxon>Gammaproteobacteria</taxon>
        <taxon>Cellvibrionales</taxon>
        <taxon>Halieaceae</taxon>
        <taxon>Kineobactrum</taxon>
    </lineage>
</organism>
<dbReference type="InterPro" id="IPR036942">
    <property type="entry name" value="Beta-barrel_TonB_sf"/>
</dbReference>
<evidence type="ECO:0000256" key="5">
    <source>
        <dbReference type="ARBA" id="ARBA00022692"/>
    </source>
</evidence>
<keyword evidence="2 11" id="KW-0813">Transport</keyword>
<dbReference type="Pfam" id="PF00593">
    <property type="entry name" value="TonB_dep_Rec_b-barrel"/>
    <property type="match status" value="1"/>
</dbReference>
<comment type="similarity">
    <text evidence="11 12">Belongs to the TonB-dependent receptor family.</text>
</comment>
<feature type="domain" description="TonB-dependent receptor plug" evidence="15">
    <location>
        <begin position="47"/>
        <end position="159"/>
    </location>
</feature>
<dbReference type="Pfam" id="PF07715">
    <property type="entry name" value="Plug"/>
    <property type="match status" value="1"/>
</dbReference>
<accession>A0A6C0U2V2</accession>
<protein>
    <submittedName>
        <fullName evidence="16">TonB-dependent receptor</fullName>
    </submittedName>
</protein>